<comment type="caution">
    <text evidence="1">The sequence shown here is derived from an EMBL/GenBank/DDBJ whole genome shotgun (WGS) entry which is preliminary data.</text>
</comment>
<accession>A0A645ED58</accession>
<sequence>MLYHLQLIVDQIYSLDSIKPGLLVDGKADTTLTVDTHNIVGMSVFKLHRGQFT</sequence>
<proteinExistence type="predicted"/>
<name>A0A645ED58_9ZZZZ</name>
<protein>
    <submittedName>
        <fullName evidence="1">Uncharacterized protein</fullName>
    </submittedName>
</protein>
<organism evidence="1">
    <name type="scientific">bioreactor metagenome</name>
    <dbReference type="NCBI Taxonomy" id="1076179"/>
    <lineage>
        <taxon>unclassified sequences</taxon>
        <taxon>metagenomes</taxon>
        <taxon>ecological metagenomes</taxon>
    </lineage>
</organism>
<gene>
    <name evidence="1" type="ORF">SDC9_147169</name>
</gene>
<evidence type="ECO:0000313" key="1">
    <source>
        <dbReference type="EMBL" id="MPM99974.1"/>
    </source>
</evidence>
<dbReference type="AlphaFoldDB" id="A0A645ED58"/>
<dbReference type="EMBL" id="VSSQ01046026">
    <property type="protein sequence ID" value="MPM99974.1"/>
    <property type="molecule type" value="Genomic_DNA"/>
</dbReference>
<reference evidence="1" key="1">
    <citation type="submission" date="2019-08" db="EMBL/GenBank/DDBJ databases">
        <authorList>
            <person name="Kucharzyk K."/>
            <person name="Murdoch R.W."/>
            <person name="Higgins S."/>
            <person name="Loffler F."/>
        </authorList>
    </citation>
    <scope>NUCLEOTIDE SEQUENCE</scope>
</reference>